<evidence type="ECO:0000256" key="8">
    <source>
        <dbReference type="ARBA" id="ARBA00023054"/>
    </source>
</evidence>
<feature type="coiled-coil region" evidence="10">
    <location>
        <begin position="449"/>
        <end position="483"/>
    </location>
</feature>
<keyword evidence="4" id="KW-0813">Transport</keyword>
<dbReference type="OrthoDB" id="10257567at2759"/>
<keyword evidence="8 10" id="KW-0175">Coiled coil</keyword>
<reference evidence="13 14" key="1">
    <citation type="journal article" date="2018" name="MBio">
        <title>Comparative Genomics Reveals the Core Gene Toolbox for the Fungus-Insect Symbiosis.</title>
        <authorList>
            <person name="Wang Y."/>
            <person name="Stata M."/>
            <person name="Wang W."/>
            <person name="Stajich J.E."/>
            <person name="White M.M."/>
            <person name="Moncalvo J.M."/>
        </authorList>
    </citation>
    <scope>NUCLEOTIDE SEQUENCE [LARGE SCALE GENOMIC DNA]</scope>
    <source>
        <strain evidence="13 14">SC-DP-2</strain>
    </source>
</reference>
<keyword evidence="7" id="KW-0333">Golgi apparatus</keyword>
<keyword evidence="5" id="KW-0812">Transmembrane</keyword>
<evidence type="ECO:0000256" key="1">
    <source>
        <dbReference type="ARBA" id="ARBA00004409"/>
    </source>
</evidence>
<proteinExistence type="inferred from homology"/>
<feature type="coiled-coil region" evidence="10">
    <location>
        <begin position="138"/>
        <end position="252"/>
    </location>
</feature>
<dbReference type="InterPro" id="IPR057476">
    <property type="entry name" value="Cux_N"/>
</dbReference>
<evidence type="ECO:0000256" key="9">
    <source>
        <dbReference type="ARBA" id="ARBA00023136"/>
    </source>
</evidence>
<dbReference type="Pfam" id="PF25398">
    <property type="entry name" value="CUX1_N"/>
    <property type="match status" value="1"/>
</dbReference>
<dbReference type="PANTHER" id="PTHR14043:SF2">
    <property type="entry name" value="HOMEOBOX PROTEIN CUT"/>
    <property type="match status" value="1"/>
</dbReference>
<dbReference type="GO" id="GO:0006891">
    <property type="term" value="P:intra-Golgi vesicle-mediated transport"/>
    <property type="evidence" value="ECO:0007669"/>
    <property type="project" value="InterPro"/>
</dbReference>
<feature type="domain" description="Cux N-terminal" evidence="12">
    <location>
        <begin position="6"/>
        <end position="113"/>
    </location>
</feature>
<evidence type="ECO:0000256" key="6">
    <source>
        <dbReference type="ARBA" id="ARBA00022989"/>
    </source>
</evidence>
<comment type="caution">
    <text evidence="13">The sequence shown here is derived from an EMBL/GenBank/DDBJ whole genome shotgun (WGS) entry which is preliminary data.</text>
</comment>
<comment type="similarity">
    <text evidence="2">Belongs to the CASP family.</text>
</comment>
<dbReference type="AlphaFoldDB" id="A0A2T9Z9G4"/>
<name>A0A2T9Z9G4_9FUNG</name>
<gene>
    <name evidence="13" type="ORF">BB560_004425</name>
</gene>
<evidence type="ECO:0000256" key="4">
    <source>
        <dbReference type="ARBA" id="ARBA00022448"/>
    </source>
</evidence>
<evidence type="ECO:0000259" key="11">
    <source>
        <dbReference type="Pfam" id="PF08172"/>
    </source>
</evidence>
<dbReference type="EMBL" id="MBFS01001315">
    <property type="protein sequence ID" value="PVV01167.1"/>
    <property type="molecule type" value="Genomic_DNA"/>
</dbReference>
<dbReference type="Proteomes" id="UP000245609">
    <property type="component" value="Unassembled WGS sequence"/>
</dbReference>
<keyword evidence="9" id="KW-0472">Membrane</keyword>
<evidence type="ECO:0000313" key="13">
    <source>
        <dbReference type="EMBL" id="PVV01167.1"/>
    </source>
</evidence>
<keyword evidence="14" id="KW-1185">Reference proteome</keyword>
<protein>
    <recommendedName>
        <fullName evidence="3">Protein CASP</fullName>
    </recommendedName>
</protein>
<feature type="coiled-coil region" evidence="10">
    <location>
        <begin position="65"/>
        <end position="92"/>
    </location>
</feature>
<evidence type="ECO:0000256" key="10">
    <source>
        <dbReference type="SAM" id="Coils"/>
    </source>
</evidence>
<dbReference type="PANTHER" id="PTHR14043">
    <property type="entry name" value="CCAAT DISPLACEMENT PROTEIN-RELATED"/>
    <property type="match status" value="1"/>
</dbReference>
<comment type="subcellular location">
    <subcellularLocation>
        <location evidence="1">Golgi apparatus membrane</location>
        <topology evidence="1">Single-pass type IV membrane protein</topology>
    </subcellularLocation>
</comment>
<sequence>MTDSAPSDIASAVEAWKDVGLTKLILKYGETGEEIVQNQKAILQSRRSLAEKTKDFRKNNSDQNSVELKTLLKAYQNEIDSLTKKMKFSENALLSLVNSLSNAPDPEPFLAQLNMTEIVAERVLEKEMEIKDETNTLVEYLRSREQDLQQQLSEAMRNLDLLSDSHDMTQAELLQLSQSKDRTLSARIAEMEILNANLERANNTITDLQLQNSTLKTEILALKQGATSNITISDLQEKVDDQALEINRLVSELESSIQSSFLLETELNQKDKELEKCQSKLSKQKDYDEIKRELDIIKAVEFSNIWEAEDSGTKNEEGDGKQSLEKMLIIKNQHLQNVVTAANNSISDLTKKFEGLKERNDILEKELEMKTILAAKLESDLLSMGTQLGESDNQHSDPAILNGEHQPEKGNRNIQNASEKTIIGSPSSNSSKSMISIVTGQRDRFRQRNIELEQELQKQHSVISELQSKMHRLESDNLGLYQQVRYLKSYSTMKKGAVAQNHNSIEMGEYIDDFDDEDVRAGILQDTSTSSSQSRIKSDAFANNGDYELPTRADQGVVASVKGVPYETVVKDDFFALLCNYTYYLAGYCDKLF</sequence>
<evidence type="ECO:0000256" key="3">
    <source>
        <dbReference type="ARBA" id="ARBA00018691"/>
    </source>
</evidence>
<feature type="coiled-coil region" evidence="10">
    <location>
        <begin position="339"/>
        <end position="380"/>
    </location>
</feature>
<dbReference type="InterPro" id="IPR012955">
    <property type="entry name" value="CASP_C"/>
</dbReference>
<dbReference type="Pfam" id="PF08172">
    <property type="entry name" value="CASP_C"/>
    <property type="match status" value="1"/>
</dbReference>
<evidence type="ECO:0000256" key="5">
    <source>
        <dbReference type="ARBA" id="ARBA00022692"/>
    </source>
</evidence>
<dbReference type="STRING" id="133381.A0A2T9Z9G4"/>
<organism evidence="13 14">
    <name type="scientific">Smittium megazygosporum</name>
    <dbReference type="NCBI Taxonomy" id="133381"/>
    <lineage>
        <taxon>Eukaryota</taxon>
        <taxon>Fungi</taxon>
        <taxon>Fungi incertae sedis</taxon>
        <taxon>Zoopagomycota</taxon>
        <taxon>Kickxellomycotina</taxon>
        <taxon>Harpellomycetes</taxon>
        <taxon>Harpellales</taxon>
        <taxon>Legeriomycetaceae</taxon>
        <taxon>Smittium</taxon>
    </lineage>
</organism>
<evidence type="ECO:0000313" key="14">
    <source>
        <dbReference type="Proteomes" id="UP000245609"/>
    </source>
</evidence>
<dbReference type="GO" id="GO:0000139">
    <property type="term" value="C:Golgi membrane"/>
    <property type="evidence" value="ECO:0007669"/>
    <property type="project" value="UniProtKB-SubCell"/>
</dbReference>
<evidence type="ECO:0000256" key="2">
    <source>
        <dbReference type="ARBA" id="ARBA00006415"/>
    </source>
</evidence>
<evidence type="ECO:0000259" key="12">
    <source>
        <dbReference type="Pfam" id="PF25398"/>
    </source>
</evidence>
<feature type="domain" description="CASP C-terminal" evidence="11">
    <location>
        <begin position="356"/>
        <end position="509"/>
    </location>
</feature>
<accession>A0A2T9Z9G4</accession>
<evidence type="ECO:0000256" key="7">
    <source>
        <dbReference type="ARBA" id="ARBA00023034"/>
    </source>
</evidence>
<keyword evidence="6" id="KW-1133">Transmembrane helix</keyword>